<name>A0A8S1RKL8_9CILI</name>
<protein>
    <submittedName>
        <fullName evidence="1">Uncharacterized protein</fullName>
    </submittedName>
</protein>
<dbReference type="OrthoDB" id="290798at2759"/>
<dbReference type="EMBL" id="CAJJDN010000175">
    <property type="protein sequence ID" value="CAD8127285.1"/>
    <property type="molecule type" value="Genomic_DNA"/>
</dbReference>
<evidence type="ECO:0000313" key="1">
    <source>
        <dbReference type="EMBL" id="CAD8127285.1"/>
    </source>
</evidence>
<keyword evidence="2" id="KW-1185">Reference proteome</keyword>
<accession>A0A8S1RKL8</accession>
<reference evidence="1" key="1">
    <citation type="submission" date="2021-01" db="EMBL/GenBank/DDBJ databases">
        <authorList>
            <consortium name="Genoscope - CEA"/>
            <person name="William W."/>
        </authorList>
    </citation>
    <scope>NUCLEOTIDE SEQUENCE</scope>
</reference>
<evidence type="ECO:0000313" key="2">
    <source>
        <dbReference type="Proteomes" id="UP000692954"/>
    </source>
</evidence>
<dbReference type="AlphaFoldDB" id="A0A8S1RKL8"/>
<dbReference type="Proteomes" id="UP000692954">
    <property type="component" value="Unassembled WGS sequence"/>
</dbReference>
<proteinExistence type="predicted"/>
<gene>
    <name evidence="1" type="ORF">PSON_ATCC_30995.1.T1750008</name>
</gene>
<organism evidence="1 2">
    <name type="scientific">Paramecium sonneborni</name>
    <dbReference type="NCBI Taxonomy" id="65129"/>
    <lineage>
        <taxon>Eukaryota</taxon>
        <taxon>Sar</taxon>
        <taxon>Alveolata</taxon>
        <taxon>Ciliophora</taxon>
        <taxon>Intramacronucleata</taxon>
        <taxon>Oligohymenophorea</taxon>
        <taxon>Peniculida</taxon>
        <taxon>Parameciidae</taxon>
        <taxon>Paramecium</taxon>
    </lineage>
</organism>
<sequence>MISTQENNIKVWNFTNGKINLITTLQGHTDNVSCLIYSKKINSFISGDKTMRCWKKEKQNEWKSSKPYLQHTNIIICFILNYSFLEVEINQLKYGKLILIKMNQLIYIHCRNIIIVLQEQVQINQKFYQYLVQMIRIKLLFEKEDNKISLNSNLLLNSQSKQKDKKQILLERINLFGLVLLKKQINYMYLNQKKATFKKIRRKHFNQLQIIKNLMIIDFQLFLIQQGILSQNIHLFD</sequence>
<comment type="caution">
    <text evidence="1">The sequence shown here is derived from an EMBL/GenBank/DDBJ whole genome shotgun (WGS) entry which is preliminary data.</text>
</comment>